<dbReference type="OrthoDB" id="3044497at2759"/>
<keyword evidence="2" id="KW-1185">Reference proteome</keyword>
<proteinExistence type="predicted"/>
<dbReference type="Proteomes" id="UP000719766">
    <property type="component" value="Unassembled WGS sequence"/>
</dbReference>
<reference evidence="1" key="1">
    <citation type="journal article" date="2020" name="New Phytol.">
        <title>Comparative genomics reveals dynamic genome evolution in host specialist ectomycorrhizal fungi.</title>
        <authorList>
            <person name="Lofgren L.A."/>
            <person name="Nguyen N.H."/>
            <person name="Vilgalys R."/>
            <person name="Ruytinx J."/>
            <person name="Liao H.L."/>
            <person name="Branco S."/>
            <person name="Kuo A."/>
            <person name="LaButti K."/>
            <person name="Lipzen A."/>
            <person name="Andreopoulos W."/>
            <person name="Pangilinan J."/>
            <person name="Riley R."/>
            <person name="Hundley H."/>
            <person name="Na H."/>
            <person name="Barry K."/>
            <person name="Grigoriev I.V."/>
            <person name="Stajich J.E."/>
            <person name="Kennedy P.G."/>
        </authorList>
    </citation>
    <scope>NUCLEOTIDE SEQUENCE</scope>
    <source>
        <strain evidence="1">S12</strain>
    </source>
</reference>
<dbReference type="RefSeq" id="XP_041163401.1">
    <property type="nucleotide sequence ID" value="XM_041297486.1"/>
</dbReference>
<gene>
    <name evidence="1" type="ORF">HD556DRAFT_1232117</name>
</gene>
<comment type="caution">
    <text evidence="1">The sequence shown here is derived from an EMBL/GenBank/DDBJ whole genome shotgun (WGS) entry which is preliminary data.</text>
</comment>
<dbReference type="AlphaFoldDB" id="A0A9P7J0K9"/>
<dbReference type="EMBL" id="JABBWE010000012">
    <property type="protein sequence ID" value="KAG1798860.1"/>
    <property type="molecule type" value="Genomic_DNA"/>
</dbReference>
<evidence type="ECO:0008006" key="3">
    <source>
        <dbReference type="Google" id="ProtNLM"/>
    </source>
</evidence>
<evidence type="ECO:0000313" key="1">
    <source>
        <dbReference type="EMBL" id="KAG1798860.1"/>
    </source>
</evidence>
<feature type="non-terminal residue" evidence="1">
    <location>
        <position position="1"/>
    </location>
</feature>
<dbReference type="GeneID" id="64591250"/>
<organism evidence="1 2">
    <name type="scientific">Suillus plorans</name>
    <dbReference type="NCBI Taxonomy" id="116603"/>
    <lineage>
        <taxon>Eukaryota</taxon>
        <taxon>Fungi</taxon>
        <taxon>Dikarya</taxon>
        <taxon>Basidiomycota</taxon>
        <taxon>Agaricomycotina</taxon>
        <taxon>Agaricomycetes</taxon>
        <taxon>Agaricomycetidae</taxon>
        <taxon>Boletales</taxon>
        <taxon>Suillineae</taxon>
        <taxon>Suillaceae</taxon>
        <taxon>Suillus</taxon>
    </lineage>
</organism>
<name>A0A9P7J0K9_9AGAM</name>
<sequence length="65" mass="7365">EWYKNRLNNQKTSLIFDNYRSEVFNVTGGIDQGCPLSLLGFIFYNSDVLGIANPHPRKGELSLGF</sequence>
<accession>A0A9P7J0K9</accession>
<evidence type="ECO:0000313" key="2">
    <source>
        <dbReference type="Proteomes" id="UP000719766"/>
    </source>
</evidence>
<protein>
    <recommendedName>
        <fullName evidence="3">Reverse transcriptase domain-containing protein</fullName>
    </recommendedName>
</protein>